<evidence type="ECO:0000313" key="5">
    <source>
        <dbReference type="Proteomes" id="UP000503462"/>
    </source>
</evidence>
<evidence type="ECO:0000256" key="2">
    <source>
        <dbReference type="SAM" id="Phobius"/>
    </source>
</evidence>
<accession>A0A6H0XKS6</accession>
<proteinExistence type="predicted"/>
<name>A0A6H0XKS6_9PEZI</name>
<evidence type="ECO:0008006" key="6">
    <source>
        <dbReference type="Google" id="ProtNLM"/>
    </source>
</evidence>
<evidence type="ECO:0000313" key="4">
    <source>
        <dbReference type="EMBL" id="QIW95224.1"/>
    </source>
</evidence>
<evidence type="ECO:0000256" key="1">
    <source>
        <dbReference type="ARBA" id="ARBA00022737"/>
    </source>
</evidence>
<dbReference type="CDD" id="cd12087">
    <property type="entry name" value="TM_EGFR-like"/>
    <property type="match status" value="1"/>
</dbReference>
<evidence type="ECO:0000256" key="3">
    <source>
        <dbReference type="SAM" id="SignalP"/>
    </source>
</evidence>
<dbReference type="AlphaFoldDB" id="A0A6H0XKS6"/>
<feature type="chain" id="PRO_5026003320" description="Kelch repeat protein" evidence="3">
    <location>
        <begin position="19"/>
        <end position="562"/>
    </location>
</feature>
<dbReference type="InterPro" id="IPR011043">
    <property type="entry name" value="Gal_Oxase/kelch_b-propeller"/>
</dbReference>
<dbReference type="Proteomes" id="UP000503462">
    <property type="component" value="Chromosome 1"/>
</dbReference>
<keyword evidence="1" id="KW-0677">Repeat</keyword>
<keyword evidence="2" id="KW-0812">Transmembrane</keyword>
<keyword evidence="2" id="KW-0472">Membrane</keyword>
<keyword evidence="3" id="KW-0732">Signal</keyword>
<reference evidence="4 5" key="1">
    <citation type="journal article" date="2016" name="Sci. Rep.">
        <title>Peltaster fructicola genome reveals evolution from an invasive phytopathogen to an ectophytic parasite.</title>
        <authorList>
            <person name="Xu C."/>
            <person name="Chen H."/>
            <person name="Gleason M.L."/>
            <person name="Xu J.R."/>
            <person name="Liu H."/>
            <person name="Zhang R."/>
            <person name="Sun G."/>
        </authorList>
    </citation>
    <scope>NUCLEOTIDE SEQUENCE [LARGE SCALE GENOMIC DNA]</scope>
    <source>
        <strain evidence="4 5">LNHT1506</strain>
    </source>
</reference>
<dbReference type="EMBL" id="CP051139">
    <property type="protein sequence ID" value="QIW95224.1"/>
    <property type="molecule type" value="Genomic_DNA"/>
</dbReference>
<dbReference type="SUPFAM" id="SSF50965">
    <property type="entry name" value="Galactose oxidase, central domain"/>
    <property type="match status" value="1"/>
</dbReference>
<feature type="signal peptide" evidence="3">
    <location>
        <begin position="1"/>
        <end position="18"/>
    </location>
</feature>
<dbReference type="OrthoDB" id="10251809at2759"/>
<keyword evidence="5" id="KW-1185">Reference proteome</keyword>
<feature type="transmembrane region" description="Helical" evidence="2">
    <location>
        <begin position="459"/>
        <end position="482"/>
    </location>
</feature>
<dbReference type="PANTHER" id="PTHR47435:SF4">
    <property type="entry name" value="KELCH REPEAT PROTEIN (AFU_ORTHOLOGUE AFUA_5G12780)"/>
    <property type="match status" value="1"/>
</dbReference>
<keyword evidence="2" id="KW-1133">Transmembrane helix</keyword>
<protein>
    <recommendedName>
        <fullName evidence="6">Kelch repeat protein</fullName>
    </recommendedName>
</protein>
<organism evidence="4 5">
    <name type="scientific">Peltaster fructicola</name>
    <dbReference type="NCBI Taxonomy" id="286661"/>
    <lineage>
        <taxon>Eukaryota</taxon>
        <taxon>Fungi</taxon>
        <taxon>Dikarya</taxon>
        <taxon>Ascomycota</taxon>
        <taxon>Pezizomycotina</taxon>
        <taxon>Dothideomycetes</taxon>
        <taxon>Dothideomycetes incertae sedis</taxon>
        <taxon>Peltaster</taxon>
    </lineage>
</organism>
<sequence length="562" mass="60663">MRVLWLAAALQCLELSAGLYFHHKARHASVVIGKTLYIDGGEIAQWDQTGNGFSNGSTVSNAEDPNTYYIDLSTSWTATNATITSFPKNGPVLMSGALWSNTSERAFQYDGGISLAGALDPIPPNQLWALTPTGQSRWSQLSSAGNFSQLSRTQEGGYTSGNGLGFALGGYECVATIKDAADYYTPGLVMYNMSSSLWYNISTGGDYTVGTQGARTQLVTNFGTDGVGILVVLAGFTQQEAGIGLDRVNMFDPVTQQWRIQRTTGSIPQPNRNPCLVGVPGDNGTYELFMYGGQQRATGGWISSDGAVYILSLPAFHWFRVPGSAVGRTRHTCNIPSARSRQMISVGGIVMPGPLNSSDFTIENTGAPDPWANGLGVFDMTKLTWGSYVQPSDDYTTPDVVKDYYKTNGLYPSSWDDAGTQQWFTVKVATNSTSVANTSTSATPSAQSISQPAGISPGAIAGAVIGGIALIAVTAVAIWLFVRRRKSTEQQRNATFVSELGTEHVSEMEAKVSRHVQHYGKPRLGDGQIHELDHHRGMELDGEPKLRDEQIHELDHHRHELG</sequence>
<dbReference type="PANTHER" id="PTHR47435">
    <property type="entry name" value="KELCH REPEAT PROTEIN (AFU_ORTHOLOGUE AFUA_5G12780)"/>
    <property type="match status" value="1"/>
</dbReference>
<gene>
    <name evidence="4" type="ORF">AMS68_000742</name>
</gene>